<keyword evidence="1" id="KW-0233">DNA recombination</keyword>
<evidence type="ECO:0000313" key="3">
    <source>
        <dbReference type="EMBL" id="SOE08487.1"/>
    </source>
</evidence>
<dbReference type="InterPro" id="IPR013762">
    <property type="entry name" value="Integrase-like_cat_sf"/>
</dbReference>
<proteinExistence type="predicted"/>
<evidence type="ECO:0000256" key="2">
    <source>
        <dbReference type="SAM" id="MobiDB-lite"/>
    </source>
</evidence>
<evidence type="ECO:0000313" key="4">
    <source>
        <dbReference type="Proteomes" id="UP000219465"/>
    </source>
</evidence>
<dbReference type="EMBL" id="OCPC01000001">
    <property type="protein sequence ID" value="SOE08487.1"/>
    <property type="molecule type" value="Genomic_DNA"/>
</dbReference>
<dbReference type="SUPFAM" id="SSF56349">
    <property type="entry name" value="DNA breaking-rejoining enzymes"/>
    <property type="match status" value="1"/>
</dbReference>
<evidence type="ECO:0008006" key="5">
    <source>
        <dbReference type="Google" id="ProtNLM"/>
    </source>
</evidence>
<sequence length="497" mass="56168">MPEHLRPYMDGKREFEIQLGGDKREALRKHATAVASIQRQIGIARHKHELATGEQSKPLTHPLTAQQIATRDYQSQIDFDAEIRAHDHRYAAFEVDLEHAQLLREGFAGKLSDDQLEQLVGARVERARLAGHTDAEKGSPEWRRIAQALCVSGYEAMARQDERNEGDFTGKPTHPDLSDTPPIDDDIDPTTFADIINAEVKRRARGNNAKPLPDKTAKKYRDTADEFAKFRKSNLAATVKLIDAKNWMEALQDAGKLSNRTIKAKVQSICTILNWGRQNDPEKFLPAGNPLTGMKMPDFNSTPSHLRAFTLAEAAVILSAARKETKPLFRWLPWLCAYSGMRVNEAGQLCKEDFFQIGDQWFWNVTTAGRRSLKTASSERRIPVHPALINEGFISFVEKSASGRLFKGETKDEINVQPRMSTWVRGIIPCQKRPQLSPNHGWRHLFEDLCRRDNIPEDARNYMTGRATGKSQDLYGRSDVMLPGLADAMRRIEPIPV</sequence>
<protein>
    <recommendedName>
        <fullName evidence="5">Core-binding (CB) domain-containing protein</fullName>
    </recommendedName>
</protein>
<dbReference type="GO" id="GO:0003677">
    <property type="term" value="F:DNA binding"/>
    <property type="evidence" value="ECO:0007669"/>
    <property type="project" value="InterPro"/>
</dbReference>
<accession>A0A286HL94</accession>
<keyword evidence="4" id="KW-1185">Reference proteome</keyword>
<dbReference type="GO" id="GO:0006310">
    <property type="term" value="P:DNA recombination"/>
    <property type="evidence" value="ECO:0007669"/>
    <property type="project" value="UniProtKB-KW"/>
</dbReference>
<feature type="compositionally biased region" description="Basic and acidic residues" evidence="2">
    <location>
        <begin position="164"/>
        <end position="177"/>
    </location>
</feature>
<feature type="region of interest" description="Disordered" evidence="2">
    <location>
        <begin position="164"/>
        <end position="189"/>
    </location>
</feature>
<evidence type="ECO:0000256" key="1">
    <source>
        <dbReference type="ARBA" id="ARBA00023172"/>
    </source>
</evidence>
<name>A0A286HL94_9HYPH</name>
<organism evidence="3 4">
    <name type="scientific">Hoeflea halophila</name>
    <dbReference type="NCBI Taxonomy" id="714899"/>
    <lineage>
        <taxon>Bacteria</taxon>
        <taxon>Pseudomonadati</taxon>
        <taxon>Pseudomonadota</taxon>
        <taxon>Alphaproteobacteria</taxon>
        <taxon>Hyphomicrobiales</taxon>
        <taxon>Rhizobiaceae</taxon>
        <taxon>Hoeflea</taxon>
    </lineage>
</organism>
<dbReference type="InterPro" id="IPR011010">
    <property type="entry name" value="DNA_brk_join_enz"/>
</dbReference>
<dbReference type="GO" id="GO:0015074">
    <property type="term" value="P:DNA integration"/>
    <property type="evidence" value="ECO:0007669"/>
    <property type="project" value="InterPro"/>
</dbReference>
<dbReference type="Proteomes" id="UP000219465">
    <property type="component" value="Unassembled WGS sequence"/>
</dbReference>
<dbReference type="AlphaFoldDB" id="A0A286HL94"/>
<dbReference type="Gene3D" id="1.10.443.10">
    <property type="entry name" value="Intergrase catalytic core"/>
    <property type="match status" value="1"/>
</dbReference>
<gene>
    <name evidence="3" type="ORF">SAMN05877838_0209</name>
</gene>
<reference evidence="4" key="1">
    <citation type="submission" date="2017-08" db="EMBL/GenBank/DDBJ databases">
        <authorList>
            <person name="Varghese N."/>
            <person name="Submissions S."/>
        </authorList>
    </citation>
    <scope>NUCLEOTIDE SEQUENCE [LARGE SCALE GENOMIC DNA]</scope>
    <source>
        <strain evidence="4">KCTC 23107</strain>
    </source>
</reference>